<evidence type="ECO:0000313" key="1">
    <source>
        <dbReference type="EMBL" id="KAJ8117043.1"/>
    </source>
</evidence>
<name>A0ACC2IPI5_9PLEO</name>
<comment type="caution">
    <text evidence="1">The sequence shown here is derived from an EMBL/GenBank/DDBJ whole genome shotgun (WGS) entry which is preliminary data.</text>
</comment>
<proteinExistence type="predicted"/>
<dbReference type="EMBL" id="JAPHNI010000069">
    <property type="protein sequence ID" value="KAJ8117043.1"/>
    <property type="molecule type" value="Genomic_DNA"/>
</dbReference>
<sequence length="493" mass="57392">MPAKIEGPLDCGAPEDVVVDSPMWKPLRATRWSLDVVRPEFLTLRPGSPRKPIRRTAWLDGLRGFAAFIVYLHHNQLWSHDIHGNSVFENSFGYNNQHYFAALPFVRHFFSGGHFAVAIFFVISGYVLSIKPLRSIQKGQHMASADSVGSALFRRWVRLYLPVIGFTLSWMIFRHWTNVWVDFGERKDSWGEEFKTWYYTFKNYSFVFLTGDGLDFTKKYNGHLWSIPMEFKGSIIVYTALSALSRCTKNSRLCCEVALSVYFLYIVDGWYGALFMGGVLLSDLDLLALDDEEPHFLSKLHGFKEFIFFHLFLIAMYLGGVPSCESFDGRYRDLLASSPGWRWLFRFKPQAVWDFKWFYLTWAAILTVASIPRLPWLKRFFEMRFCQYLGRISFALYLVHGIVIEVLADRLYAAVGFKKNGHKNISQWVDVFPLAMNRPMGFELAFWAVQVVNVPVTFYLAEVVTRLFDEPSVRFSNWLYKRTLEPQPQLPKR</sequence>
<reference evidence="1" key="1">
    <citation type="submission" date="2022-11" db="EMBL/GenBank/DDBJ databases">
        <title>Genome Sequence of Boeremia exigua.</title>
        <authorList>
            <person name="Buettner E."/>
        </authorList>
    </citation>
    <scope>NUCLEOTIDE SEQUENCE</scope>
    <source>
        <strain evidence="1">CU02</strain>
    </source>
</reference>
<accession>A0ACC2IPI5</accession>
<dbReference type="Proteomes" id="UP001153331">
    <property type="component" value="Unassembled WGS sequence"/>
</dbReference>
<protein>
    <submittedName>
        <fullName evidence="1">Uncharacterized protein</fullName>
    </submittedName>
</protein>
<organism evidence="1 2">
    <name type="scientific">Boeremia exigua</name>
    <dbReference type="NCBI Taxonomy" id="749465"/>
    <lineage>
        <taxon>Eukaryota</taxon>
        <taxon>Fungi</taxon>
        <taxon>Dikarya</taxon>
        <taxon>Ascomycota</taxon>
        <taxon>Pezizomycotina</taxon>
        <taxon>Dothideomycetes</taxon>
        <taxon>Pleosporomycetidae</taxon>
        <taxon>Pleosporales</taxon>
        <taxon>Pleosporineae</taxon>
        <taxon>Didymellaceae</taxon>
        <taxon>Boeremia</taxon>
    </lineage>
</organism>
<evidence type="ECO:0000313" key="2">
    <source>
        <dbReference type="Proteomes" id="UP001153331"/>
    </source>
</evidence>
<gene>
    <name evidence="1" type="ORF">OPT61_g1680</name>
</gene>
<keyword evidence="2" id="KW-1185">Reference proteome</keyword>